<protein>
    <submittedName>
        <fullName evidence="5">Unnamed protein product</fullName>
    </submittedName>
</protein>
<accession>A0A9W6TXN8</accession>
<dbReference type="CDD" id="cd13777">
    <property type="entry name" value="Aar2_N"/>
    <property type="match status" value="1"/>
</dbReference>
<evidence type="ECO:0000259" key="3">
    <source>
        <dbReference type="Pfam" id="PF20981"/>
    </source>
</evidence>
<reference evidence="5" key="1">
    <citation type="submission" date="2023-04" db="EMBL/GenBank/DDBJ databases">
        <title>Phytophthora lilii NBRC 32176.</title>
        <authorList>
            <person name="Ichikawa N."/>
            <person name="Sato H."/>
            <person name="Tonouchi N."/>
        </authorList>
    </citation>
    <scope>NUCLEOTIDE SEQUENCE</scope>
    <source>
        <strain evidence="5">NBRC 32176</strain>
    </source>
</reference>
<feature type="domain" description="Temptin Cys/Cys disulfide" evidence="4">
    <location>
        <begin position="19"/>
        <end position="110"/>
    </location>
</feature>
<proteinExistence type="predicted"/>
<gene>
    <name evidence="5" type="ORF">Plil01_000855100</name>
</gene>
<keyword evidence="6" id="KW-1185">Reference proteome</keyword>
<dbReference type="InterPro" id="IPR055313">
    <property type="entry name" value="Temptin-like"/>
</dbReference>
<dbReference type="EMBL" id="BSXW01000413">
    <property type="protein sequence ID" value="GMF21619.1"/>
    <property type="molecule type" value="Genomic_DNA"/>
</dbReference>
<evidence type="ECO:0000259" key="4">
    <source>
        <dbReference type="Pfam" id="PF24784"/>
    </source>
</evidence>
<feature type="signal peptide" evidence="2">
    <location>
        <begin position="1"/>
        <end position="19"/>
    </location>
</feature>
<evidence type="ECO:0000313" key="6">
    <source>
        <dbReference type="Proteomes" id="UP001165083"/>
    </source>
</evidence>
<feature type="compositionally biased region" description="Low complexity" evidence="1">
    <location>
        <begin position="148"/>
        <end position="176"/>
    </location>
</feature>
<feature type="compositionally biased region" description="Polar residues" evidence="1">
    <location>
        <begin position="191"/>
        <end position="204"/>
    </location>
</feature>
<feature type="chain" id="PRO_5040719921" evidence="2">
    <location>
        <begin position="20"/>
        <end position="381"/>
    </location>
</feature>
<feature type="region of interest" description="Disordered" evidence="1">
    <location>
        <begin position="148"/>
        <end position="204"/>
    </location>
</feature>
<evidence type="ECO:0000313" key="5">
    <source>
        <dbReference type="EMBL" id="GMF21619.1"/>
    </source>
</evidence>
<dbReference type="Gene3D" id="2.60.34.20">
    <property type="match status" value="1"/>
</dbReference>
<dbReference type="Pfam" id="PF20981">
    <property type="entry name" value="AAR2_1st"/>
    <property type="match status" value="1"/>
</dbReference>
<dbReference type="InterPro" id="IPR057626">
    <property type="entry name" value="S-S_Temptin"/>
</dbReference>
<dbReference type="Pfam" id="PF24784">
    <property type="entry name" value="Temptin_C"/>
    <property type="match status" value="1"/>
</dbReference>
<dbReference type="AlphaFoldDB" id="A0A9W6TXN8"/>
<organism evidence="5 6">
    <name type="scientific">Phytophthora lilii</name>
    <dbReference type="NCBI Taxonomy" id="2077276"/>
    <lineage>
        <taxon>Eukaryota</taxon>
        <taxon>Sar</taxon>
        <taxon>Stramenopiles</taxon>
        <taxon>Oomycota</taxon>
        <taxon>Peronosporomycetes</taxon>
        <taxon>Peronosporales</taxon>
        <taxon>Peronosporaceae</taxon>
        <taxon>Phytophthora</taxon>
    </lineage>
</organism>
<dbReference type="PANTHER" id="PTHR34737">
    <property type="entry name" value="EF-HAND DOMAIN-CONTAINING PROTEIN"/>
    <property type="match status" value="1"/>
</dbReference>
<sequence length="381" mass="39080">MKLALGLSTLAMVFLLSDGRPNFVARIPNGNKVSGVAALGHVNAAGGGAPNAFGEAFEAARNQWTKELCRADSDDDGATNGEELGDPCCTWTPATGFDGSSPSSVPTHPGVANSFTAAQLASMACGGEADLGSVTSSGAASTASASSDAFASSGSQSPTSPDFGGSASSSGSFDDVVAPEDKPRFSRGPTLDQTSPTPVTSDGEQAQGTVVAVFLTIAAMLAIATATMDRTDGGQRGDAAADLFSRVLRGTEHDTPSATASGDSSAAIGGFLVCLDVPAATEFGVDYEVFRTGPKFQGVKFLPLGIHFVLFRSREQEHGIRQGFFVNVERHAQVIVREWSLEKEELGPPRPGLNVENLERTLAAGSALLVCGDQTLNESGG</sequence>
<name>A0A9W6TXN8_9STRA</name>
<dbReference type="InterPro" id="IPR033647">
    <property type="entry name" value="Aar2_N"/>
</dbReference>
<keyword evidence="2" id="KW-0732">Signal</keyword>
<dbReference type="OrthoDB" id="129121at2759"/>
<evidence type="ECO:0000256" key="1">
    <source>
        <dbReference type="SAM" id="MobiDB-lite"/>
    </source>
</evidence>
<comment type="caution">
    <text evidence="5">The sequence shown here is derived from an EMBL/GenBank/DDBJ whole genome shotgun (WGS) entry which is preliminary data.</text>
</comment>
<evidence type="ECO:0000256" key="2">
    <source>
        <dbReference type="SAM" id="SignalP"/>
    </source>
</evidence>
<feature type="domain" description="AAR2 N-terminal" evidence="3">
    <location>
        <begin position="269"/>
        <end position="354"/>
    </location>
</feature>
<dbReference type="PANTHER" id="PTHR34737:SF2">
    <property type="entry name" value="EF-HAND DOMAIN-CONTAINING PROTEIN"/>
    <property type="match status" value="1"/>
</dbReference>
<dbReference type="Proteomes" id="UP001165083">
    <property type="component" value="Unassembled WGS sequence"/>
</dbReference>
<dbReference type="InterPro" id="IPR038516">
    <property type="entry name" value="AAR2_N_sf"/>
</dbReference>